<organism evidence="4 5">
    <name type="scientific">Plantactinospora siamensis</name>
    <dbReference type="NCBI Taxonomy" id="555372"/>
    <lineage>
        <taxon>Bacteria</taxon>
        <taxon>Bacillati</taxon>
        <taxon>Actinomycetota</taxon>
        <taxon>Actinomycetes</taxon>
        <taxon>Micromonosporales</taxon>
        <taxon>Micromonosporaceae</taxon>
        <taxon>Plantactinospora</taxon>
    </lineage>
</organism>
<dbReference type="SUPFAM" id="SSF51735">
    <property type="entry name" value="NAD(P)-binding Rossmann-fold domains"/>
    <property type="match status" value="1"/>
</dbReference>
<dbReference type="InterPro" id="IPR036291">
    <property type="entry name" value="NAD(P)-bd_dom_sf"/>
</dbReference>
<gene>
    <name evidence="4" type="ORF">ACFFHU_17285</name>
</gene>
<accession>A0ABV6P0R7</accession>
<dbReference type="EMBL" id="JBHLUE010000013">
    <property type="protein sequence ID" value="MFC0565878.1"/>
    <property type="molecule type" value="Genomic_DNA"/>
</dbReference>
<sequence length="258" mass="27013">MPGLFAVDGKTVLVTGGSRGIGLMIARGFVEAGARVIISSRKADACAEAVETLSQFGRCEAIPADLSSTEGADRLAAAVRDRADALDVLVNNAGATWGAPLEAYPESAFDKLWAVNVKAVFRLTTALLPALRVSATADDPSRVINIGSIDGIRVPWMEVYAYSATKAAVHMLTRSLAHQLAPERITVNAIAPGPFESKMMAFALDDPQSRATIEHQVPLGRIGRPDDMAGTAIYLASRAGAYLTGAVIPVDGGITTHG</sequence>
<evidence type="ECO:0000313" key="4">
    <source>
        <dbReference type="EMBL" id="MFC0565878.1"/>
    </source>
</evidence>
<dbReference type="PRINTS" id="PR00081">
    <property type="entry name" value="GDHRDH"/>
</dbReference>
<evidence type="ECO:0000256" key="3">
    <source>
        <dbReference type="ARBA" id="ARBA00023002"/>
    </source>
</evidence>
<evidence type="ECO:0000313" key="5">
    <source>
        <dbReference type="Proteomes" id="UP001589894"/>
    </source>
</evidence>
<keyword evidence="2" id="KW-0521">NADP</keyword>
<dbReference type="NCBIfam" id="NF005559">
    <property type="entry name" value="PRK07231.1"/>
    <property type="match status" value="1"/>
</dbReference>
<protein>
    <submittedName>
        <fullName evidence="4">Glucose 1-dehydrogenase</fullName>
        <ecNumber evidence="4">1.1.1.47</ecNumber>
    </submittedName>
</protein>
<name>A0ABV6P0R7_9ACTN</name>
<comment type="caution">
    <text evidence="4">The sequence shown here is derived from an EMBL/GenBank/DDBJ whole genome shotgun (WGS) entry which is preliminary data.</text>
</comment>
<dbReference type="InterPro" id="IPR020904">
    <property type="entry name" value="Sc_DH/Rdtase_CS"/>
</dbReference>
<comment type="similarity">
    <text evidence="1">Belongs to the short-chain dehydrogenases/reductases (SDR) family.</text>
</comment>
<dbReference type="PANTHER" id="PTHR43618">
    <property type="entry name" value="7-ALPHA-HYDROXYSTEROID DEHYDROGENASE"/>
    <property type="match status" value="1"/>
</dbReference>
<dbReference type="PRINTS" id="PR00080">
    <property type="entry name" value="SDRFAMILY"/>
</dbReference>
<proteinExistence type="inferred from homology"/>
<evidence type="ECO:0000256" key="1">
    <source>
        <dbReference type="ARBA" id="ARBA00006484"/>
    </source>
</evidence>
<dbReference type="InterPro" id="IPR052178">
    <property type="entry name" value="Sec_Metab_Biosynth_SDR"/>
</dbReference>
<dbReference type="InterPro" id="IPR002347">
    <property type="entry name" value="SDR_fam"/>
</dbReference>
<dbReference type="RefSeq" id="WP_377340160.1">
    <property type="nucleotide sequence ID" value="NZ_JBHLUE010000013.1"/>
</dbReference>
<keyword evidence="5" id="KW-1185">Reference proteome</keyword>
<dbReference type="Pfam" id="PF13561">
    <property type="entry name" value="adh_short_C2"/>
    <property type="match status" value="1"/>
</dbReference>
<reference evidence="4 5" key="1">
    <citation type="submission" date="2024-09" db="EMBL/GenBank/DDBJ databases">
        <authorList>
            <person name="Sun Q."/>
            <person name="Mori K."/>
        </authorList>
    </citation>
    <scope>NUCLEOTIDE SEQUENCE [LARGE SCALE GENOMIC DNA]</scope>
    <source>
        <strain evidence="4 5">TBRC 2205</strain>
    </source>
</reference>
<dbReference type="EC" id="1.1.1.47" evidence="4"/>
<dbReference type="PANTHER" id="PTHR43618:SF17">
    <property type="entry name" value="RHAMNOLIPIDS BIOSYNTHESIS 3-OXOACYL-[ACYL-CARRIER-PROTEIN] REDUCTASE"/>
    <property type="match status" value="1"/>
</dbReference>
<keyword evidence="3 4" id="KW-0560">Oxidoreductase</keyword>
<evidence type="ECO:0000256" key="2">
    <source>
        <dbReference type="ARBA" id="ARBA00022857"/>
    </source>
</evidence>
<dbReference type="PROSITE" id="PS00061">
    <property type="entry name" value="ADH_SHORT"/>
    <property type="match status" value="1"/>
</dbReference>
<dbReference type="GO" id="GO:0047936">
    <property type="term" value="F:glucose 1-dehydrogenase [NAD(P)+] activity"/>
    <property type="evidence" value="ECO:0007669"/>
    <property type="project" value="UniProtKB-EC"/>
</dbReference>
<dbReference type="Gene3D" id="3.40.50.720">
    <property type="entry name" value="NAD(P)-binding Rossmann-like Domain"/>
    <property type="match status" value="1"/>
</dbReference>
<dbReference type="Proteomes" id="UP001589894">
    <property type="component" value="Unassembled WGS sequence"/>
</dbReference>